<dbReference type="AlphaFoldDB" id="A0AAE3ZIM1"/>
<evidence type="ECO:0000259" key="3">
    <source>
        <dbReference type="PROSITE" id="PS51371"/>
    </source>
</evidence>
<name>A0AAE3ZIM1_9ACTN</name>
<proteinExistence type="predicted"/>
<feature type="domain" description="CBS" evidence="3">
    <location>
        <begin position="8"/>
        <end position="65"/>
    </location>
</feature>
<dbReference type="Pfam" id="PF00571">
    <property type="entry name" value="CBS"/>
    <property type="match status" value="2"/>
</dbReference>
<dbReference type="InterPro" id="IPR000644">
    <property type="entry name" value="CBS_dom"/>
</dbReference>
<dbReference type="SUPFAM" id="SSF54631">
    <property type="entry name" value="CBS-domain pair"/>
    <property type="match status" value="1"/>
</dbReference>
<dbReference type="PANTHER" id="PTHR43080">
    <property type="entry name" value="CBS DOMAIN-CONTAINING PROTEIN CBSX3, MITOCHONDRIAL"/>
    <property type="match status" value="1"/>
</dbReference>
<organism evidence="4 5">
    <name type="scientific">Haloactinomyces albus</name>
    <dbReference type="NCBI Taxonomy" id="1352928"/>
    <lineage>
        <taxon>Bacteria</taxon>
        <taxon>Bacillati</taxon>
        <taxon>Actinomycetota</taxon>
        <taxon>Actinomycetes</taxon>
        <taxon>Actinopolysporales</taxon>
        <taxon>Actinopolysporaceae</taxon>
        <taxon>Haloactinomyces</taxon>
    </lineage>
</organism>
<dbReference type="PROSITE" id="PS51371">
    <property type="entry name" value="CBS"/>
    <property type="match status" value="2"/>
</dbReference>
<gene>
    <name evidence="4" type="ORF">JOF55_004460</name>
</gene>
<accession>A0AAE3ZIM1</accession>
<dbReference type="Gene3D" id="3.10.580.10">
    <property type="entry name" value="CBS-domain"/>
    <property type="match status" value="1"/>
</dbReference>
<protein>
    <submittedName>
        <fullName evidence="4">CBS domain-containing protein</fullName>
    </submittedName>
</protein>
<comment type="caution">
    <text evidence="4">The sequence shown here is derived from an EMBL/GenBank/DDBJ whole genome shotgun (WGS) entry which is preliminary data.</text>
</comment>
<sequence>MTSVREIMTVDVECIDGSASLADAAYRMSELEVGALPICDVGNRLRGILTERDIVVKCLARGADPFHARAGQCAEGPPATVQADDPVEEVVRVMSERHIRRLVVLDGGDVVGMIGEKDLVRGLTSEQFAEVMRSILEAPASAVAPLSSEHDRIRAEGLFAHFLGRLRHHRGEARTSTAPPR</sequence>
<dbReference type="InterPro" id="IPR046342">
    <property type="entry name" value="CBS_dom_sf"/>
</dbReference>
<dbReference type="RefSeq" id="WP_310277775.1">
    <property type="nucleotide sequence ID" value="NZ_JAVDXW010000001.1"/>
</dbReference>
<keyword evidence="5" id="KW-1185">Reference proteome</keyword>
<evidence type="ECO:0000256" key="1">
    <source>
        <dbReference type="ARBA" id="ARBA00023122"/>
    </source>
</evidence>
<evidence type="ECO:0000313" key="5">
    <source>
        <dbReference type="Proteomes" id="UP001180845"/>
    </source>
</evidence>
<evidence type="ECO:0000256" key="2">
    <source>
        <dbReference type="PROSITE-ProRule" id="PRU00703"/>
    </source>
</evidence>
<dbReference type="EMBL" id="JAVDXW010000001">
    <property type="protein sequence ID" value="MDR7304279.1"/>
    <property type="molecule type" value="Genomic_DNA"/>
</dbReference>
<dbReference type="Proteomes" id="UP001180845">
    <property type="component" value="Unassembled WGS sequence"/>
</dbReference>
<evidence type="ECO:0000313" key="4">
    <source>
        <dbReference type="EMBL" id="MDR7304279.1"/>
    </source>
</evidence>
<reference evidence="4" key="1">
    <citation type="submission" date="2023-07" db="EMBL/GenBank/DDBJ databases">
        <title>Sequencing the genomes of 1000 actinobacteria strains.</title>
        <authorList>
            <person name="Klenk H.-P."/>
        </authorList>
    </citation>
    <scope>NUCLEOTIDE SEQUENCE</scope>
    <source>
        <strain evidence="4">DSM 45977</strain>
    </source>
</reference>
<feature type="domain" description="CBS" evidence="3">
    <location>
        <begin position="73"/>
        <end position="130"/>
    </location>
</feature>
<dbReference type="PANTHER" id="PTHR43080:SF2">
    <property type="entry name" value="CBS DOMAIN-CONTAINING PROTEIN"/>
    <property type="match status" value="1"/>
</dbReference>
<dbReference type="InterPro" id="IPR051257">
    <property type="entry name" value="Diverse_CBS-Domain"/>
</dbReference>
<dbReference type="SMART" id="SM00116">
    <property type="entry name" value="CBS"/>
    <property type="match status" value="2"/>
</dbReference>
<keyword evidence="1 2" id="KW-0129">CBS domain</keyword>